<evidence type="ECO:0000313" key="1">
    <source>
        <dbReference type="EMBL" id="MFD1104487.1"/>
    </source>
</evidence>
<evidence type="ECO:0000313" key="2">
    <source>
        <dbReference type="Proteomes" id="UP001597203"/>
    </source>
</evidence>
<gene>
    <name evidence="1" type="ORF">ACFQ24_06325</name>
</gene>
<dbReference type="Proteomes" id="UP001597203">
    <property type="component" value="Unassembled WGS sequence"/>
</dbReference>
<sequence>MSEENRTGTGRQLRKRFAELRRSQGIAGQQGFLLDPDPPPDPHTFGGFLNLRFIRIDTQQGGAFKPGSGNPDCRMRKAAQVIRNSIEMARQIGAATP</sequence>
<comment type="caution">
    <text evidence="1">The sequence shown here is derived from an EMBL/GenBank/DDBJ whole genome shotgun (WGS) entry which is preliminary data.</text>
</comment>
<dbReference type="EMBL" id="JBHTLS010000102">
    <property type="protein sequence ID" value="MFD1104487.1"/>
    <property type="molecule type" value="Genomic_DNA"/>
</dbReference>
<reference evidence="2" key="1">
    <citation type="journal article" date="2019" name="Int. J. Syst. Evol. Microbiol.">
        <title>The Global Catalogue of Microorganisms (GCM) 10K type strain sequencing project: providing services to taxonomists for standard genome sequencing and annotation.</title>
        <authorList>
            <consortium name="The Broad Institute Genomics Platform"/>
            <consortium name="The Broad Institute Genome Sequencing Center for Infectious Disease"/>
            <person name="Wu L."/>
            <person name="Ma J."/>
        </authorList>
    </citation>
    <scope>NUCLEOTIDE SEQUENCE [LARGE SCALE GENOMIC DNA]</scope>
    <source>
        <strain evidence="2">CCUG 54329</strain>
    </source>
</reference>
<dbReference type="RefSeq" id="WP_231746407.1">
    <property type="nucleotide sequence ID" value="NZ_JBHTLS010000102.1"/>
</dbReference>
<name>A0ABW3NYP0_9SPHN</name>
<organism evidence="1 2">
    <name type="scientific">Sphingobium olei</name>
    <dbReference type="NCBI Taxonomy" id="420955"/>
    <lineage>
        <taxon>Bacteria</taxon>
        <taxon>Pseudomonadati</taxon>
        <taxon>Pseudomonadota</taxon>
        <taxon>Alphaproteobacteria</taxon>
        <taxon>Sphingomonadales</taxon>
        <taxon>Sphingomonadaceae</taxon>
        <taxon>Sphingobium</taxon>
    </lineage>
</organism>
<protein>
    <submittedName>
        <fullName evidence="1">Uncharacterized protein</fullName>
    </submittedName>
</protein>
<keyword evidence="2" id="KW-1185">Reference proteome</keyword>
<proteinExistence type="predicted"/>
<accession>A0ABW3NYP0</accession>